<keyword evidence="2" id="KW-1185">Reference proteome</keyword>
<sequence length="187" mass="20182">MSSFSFTPVIKAFVLAFIYHSSCEFFLSHASTIPFALIWLTAFPLVISSLFVSEELLVGIISDLPGAVAETVIHYLLDDFIAACEDRIVVTPVLVPVVARSPVQLHTIPLSAVLENLYRVDAPVSVSAPVKAEEILPASYPASFPVSSPFPPAPTTPSSPTPVVARANPGFVRKARICCLPMFEKKL</sequence>
<dbReference type="OrthoDB" id="5474659at2759"/>
<gene>
    <name evidence="1" type="ORF">L873DRAFT_1812485</name>
</gene>
<proteinExistence type="predicted"/>
<name>A0A3N4JH28_9PEZI</name>
<dbReference type="AlphaFoldDB" id="A0A3N4JH28"/>
<dbReference type="Proteomes" id="UP000276215">
    <property type="component" value="Unassembled WGS sequence"/>
</dbReference>
<accession>A0A3N4JH28</accession>
<protein>
    <submittedName>
        <fullName evidence="1">Uncharacterized protein</fullName>
    </submittedName>
</protein>
<reference evidence="1 2" key="1">
    <citation type="journal article" date="2018" name="Nat. Ecol. Evol.">
        <title>Pezizomycetes genomes reveal the molecular basis of ectomycorrhizal truffle lifestyle.</title>
        <authorList>
            <person name="Murat C."/>
            <person name="Payen T."/>
            <person name="Noel B."/>
            <person name="Kuo A."/>
            <person name="Morin E."/>
            <person name="Chen J."/>
            <person name="Kohler A."/>
            <person name="Krizsan K."/>
            <person name="Balestrini R."/>
            <person name="Da Silva C."/>
            <person name="Montanini B."/>
            <person name="Hainaut M."/>
            <person name="Levati E."/>
            <person name="Barry K.W."/>
            <person name="Belfiori B."/>
            <person name="Cichocki N."/>
            <person name="Clum A."/>
            <person name="Dockter R.B."/>
            <person name="Fauchery L."/>
            <person name="Guy J."/>
            <person name="Iotti M."/>
            <person name="Le Tacon F."/>
            <person name="Lindquist E.A."/>
            <person name="Lipzen A."/>
            <person name="Malagnac F."/>
            <person name="Mello A."/>
            <person name="Molinier V."/>
            <person name="Miyauchi S."/>
            <person name="Poulain J."/>
            <person name="Riccioni C."/>
            <person name="Rubini A."/>
            <person name="Sitrit Y."/>
            <person name="Splivallo R."/>
            <person name="Traeger S."/>
            <person name="Wang M."/>
            <person name="Zifcakova L."/>
            <person name="Wipf D."/>
            <person name="Zambonelli A."/>
            <person name="Paolocci F."/>
            <person name="Nowrousian M."/>
            <person name="Ottonello S."/>
            <person name="Baldrian P."/>
            <person name="Spatafora J.W."/>
            <person name="Henrissat B."/>
            <person name="Nagy L.G."/>
            <person name="Aury J.M."/>
            <person name="Wincker P."/>
            <person name="Grigoriev I.V."/>
            <person name="Bonfante P."/>
            <person name="Martin F.M."/>
        </authorList>
    </citation>
    <scope>NUCLEOTIDE SEQUENCE [LARGE SCALE GENOMIC DNA]</scope>
    <source>
        <strain evidence="1 2">120613-1</strain>
    </source>
</reference>
<evidence type="ECO:0000313" key="1">
    <source>
        <dbReference type="EMBL" id="RPA95710.1"/>
    </source>
</evidence>
<dbReference type="EMBL" id="ML120422">
    <property type="protein sequence ID" value="RPA95710.1"/>
    <property type="molecule type" value="Genomic_DNA"/>
</dbReference>
<organism evidence="1 2">
    <name type="scientific">Choiromyces venosus 120613-1</name>
    <dbReference type="NCBI Taxonomy" id="1336337"/>
    <lineage>
        <taxon>Eukaryota</taxon>
        <taxon>Fungi</taxon>
        <taxon>Dikarya</taxon>
        <taxon>Ascomycota</taxon>
        <taxon>Pezizomycotina</taxon>
        <taxon>Pezizomycetes</taxon>
        <taxon>Pezizales</taxon>
        <taxon>Tuberaceae</taxon>
        <taxon>Choiromyces</taxon>
    </lineage>
</organism>
<evidence type="ECO:0000313" key="2">
    <source>
        <dbReference type="Proteomes" id="UP000276215"/>
    </source>
</evidence>